<keyword evidence="3" id="KW-0238">DNA-binding</keyword>
<evidence type="ECO:0000256" key="4">
    <source>
        <dbReference type="ARBA" id="ARBA00023163"/>
    </source>
</evidence>
<proteinExistence type="predicted"/>
<keyword evidence="2" id="KW-0805">Transcription regulation</keyword>
<dbReference type="PRINTS" id="PR00038">
    <property type="entry name" value="HTHLUXR"/>
</dbReference>
<dbReference type="InterPro" id="IPR001789">
    <property type="entry name" value="Sig_transdc_resp-reg_receiver"/>
</dbReference>
<evidence type="ECO:0000259" key="6">
    <source>
        <dbReference type="PROSITE" id="PS50043"/>
    </source>
</evidence>
<keyword evidence="4" id="KW-0804">Transcription</keyword>
<evidence type="ECO:0000313" key="11">
    <source>
        <dbReference type="Proteomes" id="UP000187439"/>
    </source>
</evidence>
<comment type="caution">
    <text evidence="8">The sequence shown here is derived from an EMBL/GenBank/DDBJ whole genome shotgun (WGS) entry which is preliminary data.</text>
</comment>
<feature type="domain" description="Response regulatory" evidence="7">
    <location>
        <begin position="11"/>
        <end position="128"/>
    </location>
</feature>
<dbReference type="AlphaFoldDB" id="A0A1R0XY88"/>
<dbReference type="SMART" id="SM00421">
    <property type="entry name" value="HTH_LUXR"/>
    <property type="match status" value="1"/>
</dbReference>
<comment type="caution">
    <text evidence="5">Lacks conserved residue(s) required for the propagation of feature annotation.</text>
</comment>
<evidence type="ECO:0008006" key="12">
    <source>
        <dbReference type="Google" id="ProtNLM"/>
    </source>
</evidence>
<dbReference type="GO" id="GO:0000160">
    <property type="term" value="P:phosphorelay signal transduction system"/>
    <property type="evidence" value="ECO:0007669"/>
    <property type="project" value="InterPro"/>
</dbReference>
<organism evidence="8 11">
    <name type="scientific">Paenibacillus odorifer</name>
    <dbReference type="NCBI Taxonomy" id="189426"/>
    <lineage>
        <taxon>Bacteria</taxon>
        <taxon>Bacillati</taxon>
        <taxon>Bacillota</taxon>
        <taxon>Bacilli</taxon>
        <taxon>Bacillales</taxon>
        <taxon>Paenibacillaceae</taxon>
        <taxon>Paenibacillus</taxon>
    </lineage>
</organism>
<dbReference type="PROSITE" id="PS50043">
    <property type="entry name" value="HTH_LUXR_2"/>
    <property type="match status" value="1"/>
</dbReference>
<evidence type="ECO:0000313" key="9">
    <source>
        <dbReference type="EMBL" id="OME19828.1"/>
    </source>
</evidence>
<gene>
    <name evidence="9" type="ORF">BSK47_14750</name>
    <name evidence="8" type="ORF">BSK52_14270</name>
</gene>
<dbReference type="PANTHER" id="PTHR43214">
    <property type="entry name" value="TWO-COMPONENT RESPONSE REGULATOR"/>
    <property type="match status" value="1"/>
</dbReference>
<dbReference type="EMBL" id="MPTO01000012">
    <property type="protein sequence ID" value="OME19828.1"/>
    <property type="molecule type" value="Genomic_DNA"/>
</dbReference>
<dbReference type="PROSITE" id="PS50110">
    <property type="entry name" value="RESPONSE_REGULATORY"/>
    <property type="match status" value="1"/>
</dbReference>
<dbReference type="GO" id="GO:0006355">
    <property type="term" value="P:regulation of DNA-templated transcription"/>
    <property type="evidence" value="ECO:0007669"/>
    <property type="project" value="InterPro"/>
</dbReference>
<evidence type="ECO:0000256" key="5">
    <source>
        <dbReference type="PROSITE-ProRule" id="PRU00169"/>
    </source>
</evidence>
<dbReference type="SMART" id="SM00448">
    <property type="entry name" value="REC"/>
    <property type="match status" value="1"/>
</dbReference>
<sequence length="228" mass="25147">MSTMAGKANIKVVLADNDREWCRRFTGLLAKATDIHLINISVTKEEALRASLQLDVDVVVVNTTLGSSGHDGLDASKDILAKKDIPIIIVASSTDPEVVVEAITVGAVNFISKTYTGDIIIAIREAYHRSSSLHPIASKVLREELTRLKRKELCCKLTVTEKEVLQLIAWGHSKSKLIQLMGISPNTMKTHVRHISRKLGTKSIKEAAVKAKRLGLEKHSDNKEHDTR</sequence>
<evidence type="ECO:0000259" key="7">
    <source>
        <dbReference type="PROSITE" id="PS50110"/>
    </source>
</evidence>
<name>A0A1R0XY88_9BACL</name>
<dbReference type="SUPFAM" id="SSF52172">
    <property type="entry name" value="CheY-like"/>
    <property type="match status" value="1"/>
</dbReference>
<accession>A0A1R0XY88</accession>
<evidence type="ECO:0000256" key="1">
    <source>
        <dbReference type="ARBA" id="ARBA00022553"/>
    </source>
</evidence>
<evidence type="ECO:0000313" key="10">
    <source>
        <dbReference type="Proteomes" id="UP000187323"/>
    </source>
</evidence>
<evidence type="ECO:0000256" key="3">
    <source>
        <dbReference type="ARBA" id="ARBA00023125"/>
    </source>
</evidence>
<dbReference type="Proteomes" id="UP000187323">
    <property type="component" value="Unassembled WGS sequence"/>
</dbReference>
<dbReference type="OrthoDB" id="192836at2"/>
<dbReference type="EMBL" id="MPTC01000011">
    <property type="protein sequence ID" value="OMD40056.1"/>
    <property type="molecule type" value="Genomic_DNA"/>
</dbReference>
<dbReference type="Pfam" id="PF00072">
    <property type="entry name" value="Response_reg"/>
    <property type="match status" value="1"/>
</dbReference>
<dbReference type="InterPro" id="IPR016032">
    <property type="entry name" value="Sig_transdc_resp-reg_C-effctor"/>
</dbReference>
<dbReference type="Proteomes" id="UP000187439">
    <property type="component" value="Unassembled WGS sequence"/>
</dbReference>
<protein>
    <recommendedName>
        <fullName evidence="12">DNA-binding response regulator</fullName>
    </recommendedName>
</protein>
<dbReference type="PANTHER" id="PTHR43214:SF43">
    <property type="entry name" value="TWO-COMPONENT RESPONSE REGULATOR"/>
    <property type="match status" value="1"/>
</dbReference>
<dbReference type="InterPro" id="IPR039420">
    <property type="entry name" value="WalR-like"/>
</dbReference>
<evidence type="ECO:0000256" key="2">
    <source>
        <dbReference type="ARBA" id="ARBA00023015"/>
    </source>
</evidence>
<keyword evidence="1" id="KW-0597">Phosphoprotein</keyword>
<evidence type="ECO:0000313" key="8">
    <source>
        <dbReference type="EMBL" id="OMD40056.1"/>
    </source>
</evidence>
<dbReference type="SUPFAM" id="SSF46894">
    <property type="entry name" value="C-terminal effector domain of the bipartite response regulators"/>
    <property type="match status" value="1"/>
</dbReference>
<dbReference type="Gene3D" id="3.40.50.2300">
    <property type="match status" value="1"/>
</dbReference>
<dbReference type="GO" id="GO:0003677">
    <property type="term" value="F:DNA binding"/>
    <property type="evidence" value="ECO:0007669"/>
    <property type="project" value="UniProtKB-KW"/>
</dbReference>
<dbReference type="Pfam" id="PF00196">
    <property type="entry name" value="GerE"/>
    <property type="match status" value="1"/>
</dbReference>
<reference evidence="10 11" key="1">
    <citation type="submission" date="2016-10" db="EMBL/GenBank/DDBJ databases">
        <title>Paenibacillus species isolates.</title>
        <authorList>
            <person name="Beno S.M."/>
        </authorList>
    </citation>
    <scope>NUCLEOTIDE SEQUENCE [LARGE SCALE GENOMIC DNA]</scope>
    <source>
        <strain evidence="8 11">FSL H7-0710</strain>
        <strain evidence="9 10">FSL H7-0918</strain>
    </source>
</reference>
<dbReference type="InterPro" id="IPR011006">
    <property type="entry name" value="CheY-like_superfamily"/>
</dbReference>
<dbReference type="InterPro" id="IPR000792">
    <property type="entry name" value="Tscrpt_reg_LuxR_C"/>
</dbReference>
<dbReference type="CDD" id="cd06170">
    <property type="entry name" value="LuxR_C_like"/>
    <property type="match status" value="1"/>
</dbReference>
<feature type="domain" description="HTH luxR-type" evidence="6">
    <location>
        <begin position="150"/>
        <end position="215"/>
    </location>
</feature>